<accession>B4SE87</accession>
<organism evidence="1 2">
    <name type="scientific">Pelodictyon phaeoclathratiforme (strain DSM 5477 / BU-1)</name>
    <dbReference type="NCBI Taxonomy" id="324925"/>
    <lineage>
        <taxon>Bacteria</taxon>
        <taxon>Pseudomonadati</taxon>
        <taxon>Chlorobiota</taxon>
        <taxon>Chlorobiia</taxon>
        <taxon>Chlorobiales</taxon>
        <taxon>Chlorobiaceae</taxon>
        <taxon>Chlorobium/Pelodictyon group</taxon>
        <taxon>Pelodictyon</taxon>
    </lineage>
</organism>
<dbReference type="SUPFAM" id="SSF48695">
    <property type="entry name" value="Multiheme cytochromes"/>
    <property type="match status" value="1"/>
</dbReference>
<name>B4SE87_PELPB</name>
<dbReference type="eggNOG" id="ENOG5032SEM">
    <property type="taxonomic scope" value="Bacteria"/>
</dbReference>
<dbReference type="OrthoDB" id="9790557at2"/>
<dbReference type="AlphaFoldDB" id="B4SE87"/>
<dbReference type="InterPro" id="IPR047668">
    <property type="entry name" value="DsrJ"/>
</dbReference>
<protein>
    <submittedName>
        <fullName evidence="1">Uncharacterized protein</fullName>
    </submittedName>
</protein>
<dbReference type="KEGG" id="pph:Ppha_2311"/>
<reference evidence="1 2" key="1">
    <citation type="submission" date="2008-06" db="EMBL/GenBank/DDBJ databases">
        <title>Complete sequence of Pelodictyon phaeoclathratiforme BU-1.</title>
        <authorList>
            <consortium name="US DOE Joint Genome Institute"/>
            <person name="Lucas S."/>
            <person name="Copeland A."/>
            <person name="Lapidus A."/>
            <person name="Glavina del Rio T."/>
            <person name="Dalin E."/>
            <person name="Tice H."/>
            <person name="Bruce D."/>
            <person name="Goodwin L."/>
            <person name="Pitluck S."/>
            <person name="Schmutz J."/>
            <person name="Larimer F."/>
            <person name="Land M."/>
            <person name="Hauser L."/>
            <person name="Kyrpides N."/>
            <person name="Mikhailova N."/>
            <person name="Liu Z."/>
            <person name="Li T."/>
            <person name="Zhao F."/>
            <person name="Overmann J."/>
            <person name="Bryant D.A."/>
            <person name="Richardson P."/>
        </authorList>
    </citation>
    <scope>NUCLEOTIDE SEQUENCE [LARGE SCALE GENOMIC DNA]</scope>
    <source>
        <strain evidence="2">DSM 5477 / BU-1</strain>
    </source>
</reference>
<gene>
    <name evidence="1" type="ordered locus">Ppha_2311</name>
</gene>
<dbReference type="InterPro" id="IPR036280">
    <property type="entry name" value="Multihaem_cyt_sf"/>
</dbReference>
<dbReference type="HOGENOM" id="CLU_130444_0_0_10"/>
<proteinExistence type="predicted"/>
<dbReference type="STRING" id="324925.Ppha_2311"/>
<dbReference type="EMBL" id="CP001110">
    <property type="protein sequence ID" value="ACF44506.1"/>
    <property type="molecule type" value="Genomic_DNA"/>
</dbReference>
<dbReference type="NCBIfam" id="NF038038">
    <property type="entry name" value="cytoc_DsrJ"/>
    <property type="match status" value="1"/>
</dbReference>
<dbReference type="Proteomes" id="UP000002724">
    <property type="component" value="Chromosome"/>
</dbReference>
<evidence type="ECO:0000313" key="2">
    <source>
        <dbReference type="Proteomes" id="UP000002724"/>
    </source>
</evidence>
<keyword evidence="2" id="KW-1185">Reference proteome</keyword>
<sequence length="126" mass="14310" precursor="true">MNRDQRVLFAVLALFILAALWIFRPTVNAENVSVHAVASAPIDSTVCIAPTEYMRNSHMQVLDNWRRTGARDSHPYVTPDGRKFQKSLDTCLGCHGTNRYFCISCHMYADAKPNCWNCHQSPLEKP</sequence>
<evidence type="ECO:0000313" key="1">
    <source>
        <dbReference type="EMBL" id="ACF44506.1"/>
    </source>
</evidence>